<organism evidence="4 5">
    <name type="scientific">Escallonia herrerae</name>
    <dbReference type="NCBI Taxonomy" id="1293975"/>
    <lineage>
        <taxon>Eukaryota</taxon>
        <taxon>Viridiplantae</taxon>
        <taxon>Streptophyta</taxon>
        <taxon>Embryophyta</taxon>
        <taxon>Tracheophyta</taxon>
        <taxon>Spermatophyta</taxon>
        <taxon>Magnoliopsida</taxon>
        <taxon>eudicotyledons</taxon>
        <taxon>Gunneridae</taxon>
        <taxon>Pentapetalae</taxon>
        <taxon>asterids</taxon>
        <taxon>campanulids</taxon>
        <taxon>Escalloniales</taxon>
        <taxon>Escalloniaceae</taxon>
        <taxon>Escallonia</taxon>
    </lineage>
</organism>
<dbReference type="GO" id="GO:0005634">
    <property type="term" value="C:nucleus"/>
    <property type="evidence" value="ECO:0007669"/>
    <property type="project" value="TreeGrafter"/>
</dbReference>
<feature type="region of interest" description="Disordered" evidence="3">
    <location>
        <begin position="1"/>
        <end position="23"/>
    </location>
</feature>
<dbReference type="PANTHER" id="PTHR33142:SF8">
    <property type="entry name" value="CYCLIN-DEPENDENT PROTEIN KINASE INHIBITOR SMR9"/>
    <property type="match status" value="1"/>
</dbReference>
<dbReference type="PANTHER" id="PTHR33142">
    <property type="entry name" value="CYCLIN-DEPENDENT PROTEIN KINASE INHIBITOR SMR13"/>
    <property type="match status" value="1"/>
</dbReference>
<evidence type="ECO:0000256" key="2">
    <source>
        <dbReference type="ARBA" id="ARBA00023306"/>
    </source>
</evidence>
<sequence>MAPIANRRRTRSTTSRKPRTTHCKNRLVQSENEAPCGKKSSDNITKIDDAEFNGGCSTPKAQKYRIPENVTCPPAPKKRRVASSCSLRRSPIAFFAPPDLELFFFGLIVEYTNELVLAELEQASLACKVIAYFACKWSLNLAMSLFIELVKCEKGVPLDYFKFDP</sequence>
<evidence type="ECO:0000256" key="1">
    <source>
        <dbReference type="ARBA" id="ARBA00023013"/>
    </source>
</evidence>
<dbReference type="Proteomes" id="UP001188597">
    <property type="component" value="Unassembled WGS sequence"/>
</dbReference>
<gene>
    <name evidence="4" type="ORF">RJ639_034579</name>
</gene>
<accession>A0AA89BKL8</accession>
<protein>
    <submittedName>
        <fullName evidence="4">Uncharacterized protein</fullName>
    </submittedName>
</protein>
<keyword evidence="1" id="KW-0649">Protein kinase inhibitor</keyword>
<keyword evidence="2" id="KW-0131">Cell cycle</keyword>
<comment type="caution">
    <text evidence="4">The sequence shown here is derived from an EMBL/GenBank/DDBJ whole genome shotgun (WGS) entry which is preliminary data.</text>
</comment>
<dbReference type="EMBL" id="JAVXUP010000181">
    <property type="protein sequence ID" value="KAK3035191.1"/>
    <property type="molecule type" value="Genomic_DNA"/>
</dbReference>
<evidence type="ECO:0000313" key="5">
    <source>
        <dbReference type="Proteomes" id="UP001188597"/>
    </source>
</evidence>
<reference evidence="4" key="1">
    <citation type="submission" date="2022-12" db="EMBL/GenBank/DDBJ databases">
        <title>Draft genome assemblies for two species of Escallonia (Escalloniales).</title>
        <authorList>
            <person name="Chanderbali A."/>
            <person name="Dervinis C."/>
            <person name="Anghel I."/>
            <person name="Soltis D."/>
            <person name="Soltis P."/>
            <person name="Zapata F."/>
        </authorList>
    </citation>
    <scope>NUCLEOTIDE SEQUENCE</scope>
    <source>
        <strain evidence="4">UCBG64.0493</strain>
        <tissue evidence="4">Leaf</tissue>
    </source>
</reference>
<dbReference type="AlphaFoldDB" id="A0AA89BKL8"/>
<dbReference type="GO" id="GO:0004860">
    <property type="term" value="F:protein kinase inhibitor activity"/>
    <property type="evidence" value="ECO:0007669"/>
    <property type="project" value="UniProtKB-KW"/>
</dbReference>
<dbReference type="InterPro" id="IPR040389">
    <property type="entry name" value="SMR"/>
</dbReference>
<dbReference type="GO" id="GO:0032875">
    <property type="term" value="P:regulation of DNA endoreduplication"/>
    <property type="evidence" value="ECO:0007669"/>
    <property type="project" value="InterPro"/>
</dbReference>
<evidence type="ECO:0000313" key="4">
    <source>
        <dbReference type="EMBL" id="KAK3035191.1"/>
    </source>
</evidence>
<evidence type="ECO:0000256" key="3">
    <source>
        <dbReference type="SAM" id="MobiDB-lite"/>
    </source>
</evidence>
<name>A0AA89BKL8_9ASTE</name>
<keyword evidence="5" id="KW-1185">Reference proteome</keyword>
<proteinExistence type="predicted"/>